<evidence type="ECO:0000313" key="1">
    <source>
        <dbReference type="EMBL" id="AGO84702.1"/>
    </source>
</evidence>
<dbReference type="Proteomes" id="UP000204584">
    <property type="component" value="Segment"/>
</dbReference>
<dbReference type="EMBL" id="KC977571">
    <property type="protein sequence ID" value="AGO84702.1"/>
    <property type="molecule type" value="Genomic_DNA"/>
</dbReference>
<gene>
    <name evidence="1" type="ORF">psal_cds_725</name>
</gene>
<keyword evidence="2" id="KW-1185">Reference proteome</keyword>
<organism evidence="1 2">
    <name type="scientific">Pandoravirus salinus</name>
    <dbReference type="NCBI Taxonomy" id="1349410"/>
    <lineage>
        <taxon>Viruses</taxon>
        <taxon>Pandoravirus</taxon>
    </lineage>
</organism>
<name>S4W2H5_9VIRU</name>
<reference evidence="1 2" key="1">
    <citation type="journal article" date="2013" name="Science">
        <title>Pandoraviruses: amoeba viruses with genomes up to 2.5 Mb reaching that of parasitic eukaryotes.</title>
        <authorList>
            <person name="Philippe N."/>
            <person name="Legendre M."/>
            <person name="Doutre G."/>
            <person name="Coute Y."/>
            <person name="Poirot O."/>
            <person name="Lescot M."/>
            <person name="Arslan D."/>
            <person name="Seltzer V."/>
            <person name="Bertaux L."/>
            <person name="Bruley C."/>
            <person name="Garin J."/>
            <person name="Claverie J.M."/>
            <person name="Abergel C."/>
        </authorList>
    </citation>
    <scope>NUCLEOTIDE SEQUENCE [LARGE SCALE GENOMIC DNA]</scope>
</reference>
<evidence type="ECO:0000313" key="2">
    <source>
        <dbReference type="Proteomes" id="UP000204584"/>
    </source>
</evidence>
<protein>
    <submittedName>
        <fullName evidence="1">Uncharacterized protein</fullName>
    </submittedName>
</protein>
<dbReference type="KEGG" id="vg:16606489"/>
<dbReference type="GeneID" id="16606489"/>
<sequence length="444" mass="46944">MASCSASGGQRDQCAGGSPRCSFTDLPYEIVVAIVGRMCLPDTAAAAASGALLAVAAREALAKRLASALVAAGIKPCDDAANDGDDGVIAHYVALHNAIALDDPMTAAAVLGAGVITSLDAPMPSIETVPPWVQPVVAVFAVTGDHQVCTALRPTKPTRFLPCHLPNRTGAVSYQLNDDREATRVWSAFLPRGALQQTPLVQAVRCASRRVVRALLAAGARTHPSPEALLACAMDRLADDTVLLVRHRRRGGDGQVGGNITLDAPQHRAIDGPGIVDDLLRAFPRTPPPIGPLDVNPLSCLRGALYWAKNAYRWDQREERADGPLSRFKRVVSALLAAGYSPDERISLIPQDCDMYGHLATDIKTAPDHGDPTCSLGPFAGSHKRQRTVVDITERQAATAIHDRGERPHQRHKYASGRIFSLGLSAICSAYGAVARSPGGSDGL</sequence>
<accession>S4W2H5</accession>
<dbReference type="RefSeq" id="YP_008437775.1">
    <property type="nucleotide sequence ID" value="NC_022098.1"/>
</dbReference>
<proteinExistence type="predicted"/>